<dbReference type="Proteomes" id="UP001150924">
    <property type="component" value="Unassembled WGS sequence"/>
</dbReference>
<evidence type="ECO:0000313" key="3">
    <source>
        <dbReference type="Proteomes" id="UP001150924"/>
    </source>
</evidence>
<dbReference type="RefSeq" id="WP_267770919.1">
    <property type="nucleotide sequence ID" value="NZ_JAPNKE010000002.1"/>
</dbReference>
<sequence>MQATEWEREGRKLKAQTAVSWVLTAVGVVGTAVPVAMLRRCDEADRTRVMDCSDERRTAAIAAPIFGALTLAAIIPAIVYSTRLGRHNRYSGMARYNVTPGGFQIRF</sequence>
<comment type="caution">
    <text evidence="2">The sequence shown here is derived from an EMBL/GenBank/DDBJ whole genome shotgun (WGS) entry which is preliminary data.</text>
</comment>
<protein>
    <submittedName>
        <fullName evidence="2">Uncharacterized protein</fullName>
    </submittedName>
</protein>
<name>A0A9X3EZ06_9BACT</name>
<dbReference type="EMBL" id="JAPNKE010000002">
    <property type="protein sequence ID" value="MCY1008283.1"/>
    <property type="molecule type" value="Genomic_DNA"/>
</dbReference>
<keyword evidence="3" id="KW-1185">Reference proteome</keyword>
<keyword evidence="1" id="KW-0472">Membrane</keyword>
<evidence type="ECO:0000313" key="2">
    <source>
        <dbReference type="EMBL" id="MCY1008283.1"/>
    </source>
</evidence>
<accession>A0A9X3EZ06</accession>
<gene>
    <name evidence="2" type="ORF">OV079_22515</name>
</gene>
<dbReference type="AlphaFoldDB" id="A0A9X3EZ06"/>
<keyword evidence="1" id="KW-0812">Transmembrane</keyword>
<reference evidence="2" key="1">
    <citation type="submission" date="2022-11" db="EMBL/GenBank/DDBJ databases">
        <title>Minimal conservation of predation-associated metabolite biosynthetic gene clusters underscores biosynthetic potential of Myxococcota including descriptions for ten novel species: Archangium lansinium sp. nov., Myxococcus landrumus sp. nov., Nannocystis bai.</title>
        <authorList>
            <person name="Ahearne A."/>
            <person name="Stevens C."/>
            <person name="Phillips K."/>
        </authorList>
    </citation>
    <scope>NUCLEOTIDE SEQUENCE</scope>
    <source>
        <strain evidence="2">Na p29</strain>
    </source>
</reference>
<organism evidence="2 3">
    <name type="scientific">Nannocystis pusilla</name>
    <dbReference type="NCBI Taxonomy" id="889268"/>
    <lineage>
        <taxon>Bacteria</taxon>
        <taxon>Pseudomonadati</taxon>
        <taxon>Myxococcota</taxon>
        <taxon>Polyangia</taxon>
        <taxon>Nannocystales</taxon>
        <taxon>Nannocystaceae</taxon>
        <taxon>Nannocystis</taxon>
    </lineage>
</organism>
<evidence type="ECO:0000256" key="1">
    <source>
        <dbReference type="SAM" id="Phobius"/>
    </source>
</evidence>
<feature type="transmembrane region" description="Helical" evidence="1">
    <location>
        <begin position="59"/>
        <end position="80"/>
    </location>
</feature>
<keyword evidence="1" id="KW-1133">Transmembrane helix</keyword>
<proteinExistence type="predicted"/>
<feature type="transmembrane region" description="Helical" evidence="1">
    <location>
        <begin position="18"/>
        <end position="38"/>
    </location>
</feature>